<gene>
    <name evidence="1" type="ORF">C5Y83_07665</name>
</gene>
<evidence type="ECO:0000313" key="1">
    <source>
        <dbReference type="EMBL" id="PQO37813.1"/>
    </source>
</evidence>
<accession>A0A2S8G058</accession>
<dbReference type="Proteomes" id="UP000238322">
    <property type="component" value="Unassembled WGS sequence"/>
</dbReference>
<dbReference type="EMBL" id="PUHY01000005">
    <property type="protein sequence ID" value="PQO37813.1"/>
    <property type="molecule type" value="Genomic_DNA"/>
</dbReference>
<sequence>MQIRLEYQFAYFRLRYTKKSAYLTHLKVESFTSGLKGTFGSTRSAKKLIAMLTDAAFKVFAYTLRRQTEGNNIHECLKEQVEFVDRSGGCKVNARGRIVPNLSGHIEMGLFFHLFAESMDEISMAKEMGELGFLDNMLLVPPVSRSECIQTELQRIVVDSVSLNTCPFHPERIDVKRIVEATVDVQVGTNSVDSWSKDSIAACGIWGNRGDGYLYVSPHVQDVLSREGLCGTRFAPCEFLTQDELPFFMKHSRVLCFDGRSIERAYAVLPNAENHCSRCGFSPILCPNCPEVFYVCPVCQRRLIVSPRDKAELILNLGGLNVVDLTLWDGSDFLGGNFPIVTGRVLDLLISLHIAPFGAIALGCYTAQIKESMYASLRSTHYKDWLLGPPTIEPY</sequence>
<comment type="caution">
    <text evidence="1">The sequence shown here is derived from an EMBL/GenBank/DDBJ whole genome shotgun (WGS) entry which is preliminary data.</text>
</comment>
<protein>
    <submittedName>
        <fullName evidence="1">Uncharacterized protein</fullName>
    </submittedName>
</protein>
<organism evidence="1 2">
    <name type="scientific">Blastopirellula marina</name>
    <dbReference type="NCBI Taxonomy" id="124"/>
    <lineage>
        <taxon>Bacteria</taxon>
        <taxon>Pseudomonadati</taxon>
        <taxon>Planctomycetota</taxon>
        <taxon>Planctomycetia</taxon>
        <taxon>Pirellulales</taxon>
        <taxon>Pirellulaceae</taxon>
        <taxon>Blastopirellula</taxon>
    </lineage>
</organism>
<proteinExistence type="predicted"/>
<reference evidence="1 2" key="1">
    <citation type="submission" date="2018-02" db="EMBL/GenBank/DDBJ databases">
        <title>Comparative genomes isolates from brazilian mangrove.</title>
        <authorList>
            <person name="Araujo J.E."/>
            <person name="Taketani R.G."/>
            <person name="Silva M.C.P."/>
            <person name="Loureco M.V."/>
            <person name="Andreote F.D."/>
        </authorList>
    </citation>
    <scope>NUCLEOTIDE SEQUENCE [LARGE SCALE GENOMIC DNA]</scope>
    <source>
        <strain evidence="1 2">Hex-1 MGV</strain>
    </source>
</reference>
<name>A0A2S8G058_9BACT</name>
<dbReference type="AlphaFoldDB" id="A0A2S8G058"/>
<evidence type="ECO:0000313" key="2">
    <source>
        <dbReference type="Proteomes" id="UP000238322"/>
    </source>
</evidence>